<organism evidence="2 3">
    <name type="scientific">Roseivivax halodurans JCM 10272</name>
    <dbReference type="NCBI Taxonomy" id="1449350"/>
    <lineage>
        <taxon>Bacteria</taxon>
        <taxon>Pseudomonadati</taxon>
        <taxon>Pseudomonadota</taxon>
        <taxon>Alphaproteobacteria</taxon>
        <taxon>Rhodobacterales</taxon>
        <taxon>Roseobacteraceae</taxon>
        <taxon>Roseivivax</taxon>
    </lineage>
</organism>
<feature type="domain" description="Glycosyltransferase 2-like" evidence="1">
    <location>
        <begin position="538"/>
        <end position="650"/>
    </location>
</feature>
<dbReference type="STRING" id="1449350.OCH239_10120"/>
<accession>X7EC11</accession>
<dbReference type="Proteomes" id="UP000022447">
    <property type="component" value="Unassembled WGS sequence"/>
</dbReference>
<reference evidence="2 3" key="1">
    <citation type="submission" date="2014-01" db="EMBL/GenBank/DDBJ databases">
        <title>Roseivivax halodurans JCM 10272 Genome Sequencing.</title>
        <authorList>
            <person name="Lai Q."/>
            <person name="Li G."/>
            <person name="Shao Z."/>
        </authorList>
    </citation>
    <scope>NUCLEOTIDE SEQUENCE [LARGE SCALE GENOMIC DNA]</scope>
    <source>
        <strain evidence="2 3">JCM 10272</strain>
    </source>
</reference>
<dbReference type="EMBL" id="JALZ01000025">
    <property type="protein sequence ID" value="ETX13462.1"/>
    <property type="molecule type" value="Genomic_DNA"/>
</dbReference>
<dbReference type="SUPFAM" id="SSF53448">
    <property type="entry name" value="Nucleotide-diphospho-sugar transferases"/>
    <property type="match status" value="1"/>
</dbReference>
<comment type="caution">
    <text evidence="2">The sequence shown here is derived from an EMBL/GenBank/DDBJ whole genome shotgun (WGS) entry which is preliminary data.</text>
</comment>
<name>X7EC11_9RHOB</name>
<dbReference type="eggNOG" id="COG0463">
    <property type="taxonomic scope" value="Bacteria"/>
</dbReference>
<dbReference type="InterPro" id="IPR001173">
    <property type="entry name" value="Glyco_trans_2-like"/>
</dbReference>
<gene>
    <name evidence="2" type="ORF">OCH239_10120</name>
</gene>
<evidence type="ECO:0000313" key="2">
    <source>
        <dbReference type="EMBL" id="ETX13462.1"/>
    </source>
</evidence>
<evidence type="ECO:0000259" key="1">
    <source>
        <dbReference type="Pfam" id="PF00535"/>
    </source>
</evidence>
<dbReference type="Gene3D" id="3.90.550.10">
    <property type="entry name" value="Spore Coat Polysaccharide Biosynthesis Protein SpsA, Chain A"/>
    <property type="match status" value="1"/>
</dbReference>
<evidence type="ECO:0000313" key="3">
    <source>
        <dbReference type="Proteomes" id="UP000022447"/>
    </source>
</evidence>
<dbReference type="Pfam" id="PF00535">
    <property type="entry name" value="Glycos_transf_2"/>
    <property type="match status" value="1"/>
</dbReference>
<proteinExistence type="predicted"/>
<keyword evidence="3" id="KW-1185">Reference proteome</keyword>
<dbReference type="AlphaFoldDB" id="X7EC11"/>
<dbReference type="InterPro" id="IPR029044">
    <property type="entry name" value="Nucleotide-diphossugar_trans"/>
</dbReference>
<dbReference type="CDD" id="cd00761">
    <property type="entry name" value="Glyco_tranf_GTA_type"/>
    <property type="match status" value="1"/>
</dbReference>
<protein>
    <recommendedName>
        <fullName evidence="1">Glycosyltransferase 2-like domain-containing protein</fullName>
    </recommendedName>
</protein>
<sequence>MLPGRIYELRLLLQRSRLGHKGQEMSRAPVYAVFRDRQGRRLDPRLIQGTPVIGGQDPMSVETLPPCKLTEQVLAGGEASRFLLAPPGATDLVLEGWANSTVLRRASLHPLSILWSGPEGKKFAEQVDRITALRRGLLEQALKPGESSRAALEVLEEAPRQQIADLLRYFQPGGNWEPVIESLGNGAERDDFRLRTDRLRAQVETPLRLGFIGSERGYERLAGISEIFWLRENEVEAQIDLLSLETIVIETVPASGLSKEDADWSLAFSTLDGSLPERGARLFDAAKAVGIPVHLWATGAAEIAPLWQETARQANRVLAEVTGQKGEDWSPISPDVLLPSTTEPTACSVARQTPPPADLMLIPTASDIFQYPDFAEFVDTPGLYAPLLTEFRYRFTPLSLRERLSRADSQIYGDHTRSEERALLASARIVLLPACSLRPDAELVQMALDAIASGAIPVLWGTPRTMAPQLEMLDRVLSPADLMELQATYRITWVRERRWRELYRHVMREYVWTAAHREALLGRDPCGPETDKPRTSVILVTKRPRLLHKCLETFRSQSWDNKELILIFNTGEIPEDLPELAPNERVFALPEAANIGECLNRGIAQSTGRYWCKLDDDDFYGRTYLEEAVYYYRSTQADVVGRQSVYFYFSGNGVTYSREEVAQRCGCILAKEHGHIAGATLSADTASYIVPFSHKDRNSADSNWVANHRDQGYRIYSADCTSMIVYRDSDESTHTWKISSAKGVVSQLKMRLDRNLLDILEIE</sequence>